<evidence type="ECO:0000256" key="3">
    <source>
        <dbReference type="ARBA" id="ARBA00022692"/>
    </source>
</evidence>
<dbReference type="InterPro" id="IPR002048">
    <property type="entry name" value="EF_hand_dom"/>
</dbReference>
<evidence type="ECO:0000256" key="7">
    <source>
        <dbReference type="SAM" id="Phobius"/>
    </source>
</evidence>
<dbReference type="Proteomes" id="UP000243217">
    <property type="component" value="Unassembled WGS sequence"/>
</dbReference>
<keyword evidence="2" id="KW-1003">Cell membrane</keyword>
<dbReference type="Pfam" id="PF13499">
    <property type="entry name" value="EF-hand_7"/>
    <property type="match status" value="1"/>
</dbReference>
<evidence type="ECO:0000313" key="9">
    <source>
        <dbReference type="EMBL" id="OQS07383.1"/>
    </source>
</evidence>
<organism evidence="9 10">
    <name type="scientific">Thraustotheca clavata</name>
    <dbReference type="NCBI Taxonomy" id="74557"/>
    <lineage>
        <taxon>Eukaryota</taxon>
        <taxon>Sar</taxon>
        <taxon>Stramenopiles</taxon>
        <taxon>Oomycota</taxon>
        <taxon>Saprolegniomycetes</taxon>
        <taxon>Saprolegniales</taxon>
        <taxon>Achlyaceae</taxon>
        <taxon>Thraustotheca</taxon>
    </lineage>
</organism>
<keyword evidence="5 7" id="KW-1133">Transmembrane helix</keyword>
<feature type="transmembrane region" description="Helical" evidence="7">
    <location>
        <begin position="647"/>
        <end position="664"/>
    </location>
</feature>
<proteinExistence type="predicted"/>
<evidence type="ECO:0000256" key="5">
    <source>
        <dbReference type="ARBA" id="ARBA00022989"/>
    </source>
</evidence>
<feature type="transmembrane region" description="Helical" evidence="7">
    <location>
        <begin position="593"/>
        <end position="618"/>
    </location>
</feature>
<dbReference type="InterPro" id="IPR011992">
    <property type="entry name" value="EF-hand-dom_pair"/>
</dbReference>
<feature type="transmembrane region" description="Helical" evidence="7">
    <location>
        <begin position="207"/>
        <end position="226"/>
    </location>
</feature>
<comment type="subcellular location">
    <subcellularLocation>
        <location evidence="1">Cell membrane</location>
        <topology evidence="1">Multi-pass membrane protein</topology>
    </subcellularLocation>
</comment>
<evidence type="ECO:0000256" key="2">
    <source>
        <dbReference type="ARBA" id="ARBA00022475"/>
    </source>
</evidence>
<evidence type="ECO:0000259" key="8">
    <source>
        <dbReference type="PROSITE" id="PS50222"/>
    </source>
</evidence>
<sequence>MSNMPPHELPIPPILTRQQSSISRHRKRSLSCQLSKSQQEALGRLRINMGKRQPFASEATSKSKVIPKSLILMVYCLAEFKANLALSMRTGLGVLVSSAFVVKANSENPNKVWTCFPEWYILGGISFIAVACVFGGGRNVGGTMREMFQQKMGIFMAFMFNAVLIWCFQPRLFNNQQEVDGAISDGSLMLITTSFGGKPYFVYNHDFFIVLPFMMAFNAFILIFPFEPGTKRFAMVNNLYFALTVVSPNEFSDSTKLKNATNGLYTSSNLVNNLFIYMCLGLIGSFLAFLAIWVPYPIFAIRGLQAQTRSTADTIQDLLHTIIGLYCFKKKDVEHMHLLKLKLKRKFELATLKKDKMNALLNDAWWEQCLGLAYLLGFQKTVTQQYISLYGSLLDNLRAMNQAIHQEHHERLHIPFINLIKNQVLGVEFQAMNLLKEISKEVHQGHTKLSLQSITEVEHQIEHLLKCFQMAQHNIYSTMHPTTLDVEGNMPVNLFIFSLQSFCTTMIDFQAKINRDTHATGPRICNFFKRSIKAFFDPVKYTTTKLQTAFKVWLCLLFASILSVYVFGYSSIAATTIAYIMGNQLGGSFGISLNRAVGVVAGVIMPSVALFFVCAYTSSYTEMVIFRDIFLFIWITMSTYIKWKGGLDWYAGFVSAFIASGVMLPDDICPDPSSLSSYANLVQMSLGVLLIVAIELIFWPESAFILLRKSIQKQLSLLQHSFTTLVEQNLSTDGAMNPNTLESIRRIVEIQAPAMLAEQKTLLQEALFEPRLWRPAFSRPKYEKIVDICQRLLNNTLILYKLVVWFQYRRAHISFQQSTQWAFSTEELVLTIHDTFNTLQDIFGDKFDYADADQTALFVQMKEAFCAADKDGSGQLDTAEVHSMLQRVFEASGTLPIDTIETYVNEFMEIVNRDQTGKVNFNEFVQALENGLLLEVELVHQDSQHSRVISTIQEATVDMNPLLSPYTTQLNDFEANLPLGRSHDILDVECFSLLEATKAMRKEYASWFLEDDRFENMAMEELLLLNSLMSGVSGIARNLSLIEETTMQP</sequence>
<dbReference type="PROSITE" id="PS50222">
    <property type="entry name" value="EF_HAND_2"/>
    <property type="match status" value="2"/>
</dbReference>
<dbReference type="Gene3D" id="1.10.238.10">
    <property type="entry name" value="EF-hand"/>
    <property type="match status" value="1"/>
</dbReference>
<feature type="transmembrane region" description="Helical" evidence="7">
    <location>
        <begin position="119"/>
        <end position="140"/>
    </location>
</feature>
<gene>
    <name evidence="9" type="ORF">THRCLA_00609</name>
</gene>
<comment type="caution">
    <text evidence="9">The sequence shown here is derived from an EMBL/GenBank/DDBJ whole genome shotgun (WGS) entry which is preliminary data.</text>
</comment>
<dbReference type="CDD" id="cd00051">
    <property type="entry name" value="EFh"/>
    <property type="match status" value="1"/>
</dbReference>
<feature type="domain" description="EF-hand" evidence="8">
    <location>
        <begin position="899"/>
        <end position="934"/>
    </location>
</feature>
<keyword evidence="6 7" id="KW-0472">Membrane</keyword>
<dbReference type="InterPro" id="IPR018247">
    <property type="entry name" value="EF_Hand_1_Ca_BS"/>
</dbReference>
<dbReference type="AlphaFoldDB" id="A0A1W0AAP2"/>
<name>A0A1W0AAP2_9STRA</name>
<evidence type="ECO:0000256" key="4">
    <source>
        <dbReference type="ARBA" id="ARBA00022837"/>
    </source>
</evidence>
<feature type="transmembrane region" description="Helical" evidence="7">
    <location>
        <begin position="684"/>
        <end position="707"/>
    </location>
</feature>
<dbReference type="PROSITE" id="PS00018">
    <property type="entry name" value="EF_HAND_1"/>
    <property type="match status" value="1"/>
</dbReference>
<keyword evidence="10" id="KW-1185">Reference proteome</keyword>
<evidence type="ECO:0000313" key="10">
    <source>
        <dbReference type="Proteomes" id="UP000243217"/>
    </source>
</evidence>
<feature type="transmembrane region" description="Helical" evidence="7">
    <location>
        <begin position="624"/>
        <end position="640"/>
    </location>
</feature>
<keyword evidence="4" id="KW-0106">Calcium</keyword>
<evidence type="ECO:0000256" key="6">
    <source>
        <dbReference type="ARBA" id="ARBA00023136"/>
    </source>
</evidence>
<reference evidence="9 10" key="1">
    <citation type="journal article" date="2014" name="Genome Biol. Evol.">
        <title>The secreted proteins of Achlya hypogyna and Thraustotheca clavata identify the ancestral oomycete secretome and reveal gene acquisitions by horizontal gene transfer.</title>
        <authorList>
            <person name="Misner I."/>
            <person name="Blouin N."/>
            <person name="Leonard G."/>
            <person name="Richards T.A."/>
            <person name="Lane C.E."/>
        </authorList>
    </citation>
    <scope>NUCLEOTIDE SEQUENCE [LARGE SCALE GENOMIC DNA]</scope>
    <source>
        <strain evidence="9 10">ATCC 34112</strain>
    </source>
</reference>
<feature type="domain" description="EF-hand" evidence="8">
    <location>
        <begin position="856"/>
        <end position="891"/>
    </location>
</feature>
<dbReference type="PANTHER" id="PTHR30509:SF9">
    <property type="entry name" value="MULTIDRUG RESISTANCE PROTEIN MDTO"/>
    <property type="match status" value="1"/>
</dbReference>
<feature type="transmembrane region" description="Helical" evidence="7">
    <location>
        <begin position="550"/>
        <end position="581"/>
    </location>
</feature>
<dbReference type="SMART" id="SM00054">
    <property type="entry name" value="EFh"/>
    <property type="match status" value="2"/>
</dbReference>
<dbReference type="GO" id="GO:0005509">
    <property type="term" value="F:calcium ion binding"/>
    <property type="evidence" value="ECO:0007669"/>
    <property type="project" value="InterPro"/>
</dbReference>
<accession>A0A1W0AAP2</accession>
<feature type="transmembrane region" description="Helical" evidence="7">
    <location>
        <begin position="152"/>
        <end position="172"/>
    </location>
</feature>
<dbReference type="SUPFAM" id="SSF47473">
    <property type="entry name" value="EF-hand"/>
    <property type="match status" value="1"/>
</dbReference>
<evidence type="ECO:0000256" key="1">
    <source>
        <dbReference type="ARBA" id="ARBA00004651"/>
    </source>
</evidence>
<dbReference type="STRING" id="74557.A0A1W0AAP2"/>
<dbReference type="OrthoDB" id="26525at2759"/>
<dbReference type="GO" id="GO:0005886">
    <property type="term" value="C:plasma membrane"/>
    <property type="evidence" value="ECO:0007669"/>
    <property type="project" value="UniProtKB-SubCell"/>
</dbReference>
<keyword evidence="3 7" id="KW-0812">Transmembrane</keyword>
<feature type="transmembrane region" description="Helical" evidence="7">
    <location>
        <begin position="274"/>
        <end position="296"/>
    </location>
</feature>
<protein>
    <submittedName>
        <fullName evidence="9">Transmembrane protein</fullName>
    </submittedName>
</protein>
<dbReference type="EMBL" id="JNBS01000244">
    <property type="protein sequence ID" value="OQS07383.1"/>
    <property type="molecule type" value="Genomic_DNA"/>
</dbReference>
<dbReference type="PANTHER" id="PTHR30509">
    <property type="entry name" value="P-HYDROXYBENZOIC ACID EFFLUX PUMP SUBUNIT-RELATED"/>
    <property type="match status" value="1"/>
</dbReference>